<feature type="transmembrane region" description="Helical" evidence="1">
    <location>
        <begin position="56"/>
        <end position="75"/>
    </location>
</feature>
<keyword evidence="1" id="KW-1133">Transmembrane helix</keyword>
<feature type="transmembrane region" description="Helical" evidence="1">
    <location>
        <begin position="180"/>
        <end position="199"/>
    </location>
</feature>
<accession>A0ABT3N8R1</accession>
<sequence length="320" mass="35423">MVTDGEKGFQLRGSISIFILAALLAAAGILLPFVGVFPVLFLPLPMIVMRLENRETASALILAGVVLAVPLLFTGRISSDMLFYAGMLLFGFVIGEGWQQGIHKETAVLRAILAVLGMVALMIIVLAVTKSMGPVALIQNHVAANLAMTLEVYRHMEMPEETLAVFEAALPRLEYTLARLLPAISACILILAAWLNLLAARSMIRHRKIQAPDLGLFMNWGVPPLFIWGLILAGLILMIPIPFVRILGLSCLLVMMPLYFLQGMAIVAYWFHHRGVPPLIRHALYALMLIQQILFLVVLVLGIFDTWLNFRNRIQTKPKP</sequence>
<dbReference type="RefSeq" id="WP_265424456.1">
    <property type="nucleotide sequence ID" value="NZ_JAPFPW010000005.1"/>
</dbReference>
<feature type="transmembrane region" description="Helical" evidence="1">
    <location>
        <begin position="283"/>
        <end position="304"/>
    </location>
</feature>
<feature type="transmembrane region" description="Helical" evidence="1">
    <location>
        <begin position="15"/>
        <end position="44"/>
    </location>
</feature>
<gene>
    <name evidence="2" type="ORF">OOT00_06230</name>
</gene>
<dbReference type="InterPro" id="IPR018710">
    <property type="entry name" value="DUF2232"/>
</dbReference>
<keyword evidence="3" id="KW-1185">Reference proteome</keyword>
<comment type="caution">
    <text evidence="2">The sequence shown here is derived from an EMBL/GenBank/DDBJ whole genome shotgun (WGS) entry which is preliminary data.</text>
</comment>
<evidence type="ECO:0000313" key="3">
    <source>
        <dbReference type="Proteomes" id="UP001209681"/>
    </source>
</evidence>
<feature type="transmembrane region" description="Helical" evidence="1">
    <location>
        <begin position="220"/>
        <end position="241"/>
    </location>
</feature>
<dbReference type="EMBL" id="JAPFPW010000005">
    <property type="protein sequence ID" value="MCW7753586.1"/>
    <property type="molecule type" value="Genomic_DNA"/>
</dbReference>
<keyword evidence="1" id="KW-0472">Membrane</keyword>
<proteinExistence type="predicted"/>
<evidence type="ECO:0000313" key="2">
    <source>
        <dbReference type="EMBL" id="MCW7753586.1"/>
    </source>
</evidence>
<dbReference type="PANTHER" id="PTHR41324">
    <property type="entry name" value="MEMBRANE PROTEIN-RELATED"/>
    <property type="match status" value="1"/>
</dbReference>
<reference evidence="2 3" key="1">
    <citation type="submission" date="2022-11" db="EMBL/GenBank/DDBJ databases">
        <title>Desulfobotulus tamanensis H1 sp. nov. - anaerobic, alkaliphilic, sulphate reducing bacterium isolated from terrestrial mud volcano.</title>
        <authorList>
            <person name="Frolova A."/>
            <person name="Merkel A.Y."/>
            <person name="Slobodkin A.I."/>
        </authorList>
    </citation>
    <scope>NUCLEOTIDE SEQUENCE [LARGE SCALE GENOMIC DNA]</scope>
    <source>
        <strain evidence="2 3">H1</strain>
    </source>
</reference>
<name>A0ABT3N8R1_9BACT</name>
<dbReference type="Proteomes" id="UP001209681">
    <property type="component" value="Unassembled WGS sequence"/>
</dbReference>
<evidence type="ECO:0000256" key="1">
    <source>
        <dbReference type="SAM" id="Phobius"/>
    </source>
</evidence>
<dbReference type="PANTHER" id="PTHR41324:SF1">
    <property type="entry name" value="DUF2232 DOMAIN-CONTAINING PROTEIN"/>
    <property type="match status" value="1"/>
</dbReference>
<dbReference type="Pfam" id="PF09991">
    <property type="entry name" value="DUF2232"/>
    <property type="match status" value="1"/>
</dbReference>
<feature type="transmembrane region" description="Helical" evidence="1">
    <location>
        <begin position="247"/>
        <end position="271"/>
    </location>
</feature>
<protein>
    <submittedName>
        <fullName evidence="2">YybS family protein</fullName>
    </submittedName>
</protein>
<feature type="transmembrane region" description="Helical" evidence="1">
    <location>
        <begin position="81"/>
        <end position="98"/>
    </location>
</feature>
<keyword evidence="1" id="KW-0812">Transmembrane</keyword>
<organism evidence="2 3">
    <name type="scientific">Desulfobotulus pelophilus</name>
    <dbReference type="NCBI Taxonomy" id="2823377"/>
    <lineage>
        <taxon>Bacteria</taxon>
        <taxon>Pseudomonadati</taxon>
        <taxon>Thermodesulfobacteriota</taxon>
        <taxon>Desulfobacteria</taxon>
        <taxon>Desulfobacterales</taxon>
        <taxon>Desulfobacteraceae</taxon>
        <taxon>Desulfobotulus</taxon>
    </lineage>
</organism>
<feature type="transmembrane region" description="Helical" evidence="1">
    <location>
        <begin position="107"/>
        <end position="128"/>
    </location>
</feature>